<dbReference type="EMBL" id="VFOW01000001">
    <property type="protein sequence ID" value="TQL76584.1"/>
    <property type="molecule type" value="Genomic_DNA"/>
</dbReference>
<proteinExistence type="predicted"/>
<keyword evidence="3" id="KW-1185">Reference proteome</keyword>
<dbReference type="PANTHER" id="PTHR47129">
    <property type="entry name" value="QUINONE OXIDOREDUCTASE 2"/>
    <property type="match status" value="1"/>
</dbReference>
<dbReference type="SUPFAM" id="SSF51735">
    <property type="entry name" value="NAD(P)-binding Rossmann-fold domains"/>
    <property type="match status" value="1"/>
</dbReference>
<evidence type="ECO:0000313" key="3">
    <source>
        <dbReference type="Proteomes" id="UP000317043"/>
    </source>
</evidence>
<dbReference type="InParanoid" id="A0A543AVJ4"/>
<dbReference type="InterPro" id="IPR036291">
    <property type="entry name" value="NAD(P)-bd_dom_sf"/>
</dbReference>
<feature type="domain" description="NAD(P)-binding" evidence="1">
    <location>
        <begin position="6"/>
        <end position="185"/>
    </location>
</feature>
<dbReference type="OrthoDB" id="5510591at2"/>
<name>A0A543AVJ4_9ACTN</name>
<protein>
    <submittedName>
        <fullName evidence="2">NAD(P)H dehydrogenase (Quinone)</fullName>
    </submittedName>
</protein>
<accession>A0A543AVJ4</accession>
<organism evidence="2 3">
    <name type="scientific">Stackebrandtia endophytica</name>
    <dbReference type="NCBI Taxonomy" id="1496996"/>
    <lineage>
        <taxon>Bacteria</taxon>
        <taxon>Bacillati</taxon>
        <taxon>Actinomycetota</taxon>
        <taxon>Actinomycetes</taxon>
        <taxon>Glycomycetales</taxon>
        <taxon>Glycomycetaceae</taxon>
        <taxon>Stackebrandtia</taxon>
    </lineage>
</organism>
<dbReference type="Gene3D" id="3.90.25.10">
    <property type="entry name" value="UDP-galactose 4-epimerase, domain 1"/>
    <property type="match status" value="1"/>
</dbReference>
<dbReference type="InterPro" id="IPR016040">
    <property type="entry name" value="NAD(P)-bd_dom"/>
</dbReference>
<dbReference type="RefSeq" id="WP_142038193.1">
    <property type="nucleotide sequence ID" value="NZ_JBHTGS010000001.1"/>
</dbReference>
<evidence type="ECO:0000259" key="1">
    <source>
        <dbReference type="Pfam" id="PF13460"/>
    </source>
</evidence>
<dbReference type="Gene3D" id="3.40.50.720">
    <property type="entry name" value="NAD(P)-binding Rossmann-like Domain"/>
    <property type="match status" value="1"/>
</dbReference>
<dbReference type="Proteomes" id="UP000317043">
    <property type="component" value="Unassembled WGS sequence"/>
</dbReference>
<reference evidence="2 3" key="1">
    <citation type="submission" date="2019-06" db="EMBL/GenBank/DDBJ databases">
        <title>Sequencing the genomes of 1000 actinobacteria strains.</title>
        <authorList>
            <person name="Klenk H.-P."/>
        </authorList>
    </citation>
    <scope>NUCLEOTIDE SEQUENCE [LARGE SCALE GENOMIC DNA]</scope>
    <source>
        <strain evidence="2 3">DSM 45928</strain>
    </source>
</reference>
<dbReference type="AlphaFoldDB" id="A0A543AVJ4"/>
<comment type="caution">
    <text evidence="2">The sequence shown here is derived from an EMBL/GenBank/DDBJ whole genome shotgun (WGS) entry which is preliminary data.</text>
</comment>
<sequence length="284" mass="30115">MIVVTGASGRLGRLVIDQLLARGTDPDSIIAVIRNPAREVRLQGRNLRIRHADYTDPDSLRTAFAGADRILLISSNAGRGRIAHHRNVVDAARNAEVDLLVYTSMLRADDSGIGLAIDHRETETAIAHSQVPSVILRNGWYLENYTENLATDLATGMHLGSAGDGRVAAAARIDYAAAAAAVLTDDGHAGNTYELAADFGFTMSELAETVTRVSGKPLIYTDLPSGEHVKALVDAGIPEAAAELYADWDAGISRGDLDVAGPKLRELIGRAPTSLSQAVTATLN</sequence>
<dbReference type="Pfam" id="PF13460">
    <property type="entry name" value="NAD_binding_10"/>
    <property type="match status" value="1"/>
</dbReference>
<evidence type="ECO:0000313" key="2">
    <source>
        <dbReference type="EMBL" id="TQL76584.1"/>
    </source>
</evidence>
<dbReference type="InterPro" id="IPR052718">
    <property type="entry name" value="NmrA-type_oxidoreductase"/>
</dbReference>
<dbReference type="PANTHER" id="PTHR47129:SF1">
    <property type="entry name" value="NMRA-LIKE DOMAIN-CONTAINING PROTEIN"/>
    <property type="match status" value="1"/>
</dbReference>
<gene>
    <name evidence="2" type="ORF">FB566_2116</name>
</gene>